<keyword evidence="4" id="KW-1185">Reference proteome</keyword>
<reference evidence="3 4" key="1">
    <citation type="submission" date="2016-07" db="EMBL/GenBank/DDBJ databases">
        <title>Pervasive Adenine N6-methylation of Active Genes in Fungi.</title>
        <authorList>
            <consortium name="DOE Joint Genome Institute"/>
            <person name="Mondo S.J."/>
            <person name="Dannebaum R.O."/>
            <person name="Kuo R.C."/>
            <person name="Labutti K."/>
            <person name="Haridas S."/>
            <person name="Kuo A."/>
            <person name="Salamov A."/>
            <person name="Ahrendt S.R."/>
            <person name="Lipzen A."/>
            <person name="Sullivan W."/>
            <person name="Andreopoulos W.B."/>
            <person name="Clum A."/>
            <person name="Lindquist E."/>
            <person name="Daum C."/>
            <person name="Ramamoorthy G.K."/>
            <person name="Gryganskyi A."/>
            <person name="Culley D."/>
            <person name="Magnuson J.K."/>
            <person name="James T.Y."/>
            <person name="O'Malley M.A."/>
            <person name="Stajich J.E."/>
            <person name="Spatafora J.W."/>
            <person name="Visel A."/>
            <person name="Grigoriev I.V."/>
        </authorList>
    </citation>
    <scope>NUCLEOTIDE SEQUENCE [LARGE SCALE GENOMIC DNA]</scope>
    <source>
        <strain evidence="3 4">JEL800</strain>
    </source>
</reference>
<comment type="caution">
    <text evidence="3">The sequence shown here is derived from an EMBL/GenBank/DDBJ whole genome shotgun (WGS) entry which is preliminary data.</text>
</comment>
<feature type="coiled-coil region" evidence="1">
    <location>
        <begin position="459"/>
        <end position="525"/>
    </location>
</feature>
<proteinExistence type="predicted"/>
<dbReference type="Proteomes" id="UP000193642">
    <property type="component" value="Unassembled WGS sequence"/>
</dbReference>
<organism evidence="3 4">
    <name type="scientific">Rhizoclosmatium globosum</name>
    <dbReference type="NCBI Taxonomy" id="329046"/>
    <lineage>
        <taxon>Eukaryota</taxon>
        <taxon>Fungi</taxon>
        <taxon>Fungi incertae sedis</taxon>
        <taxon>Chytridiomycota</taxon>
        <taxon>Chytridiomycota incertae sedis</taxon>
        <taxon>Chytridiomycetes</taxon>
        <taxon>Chytridiales</taxon>
        <taxon>Chytriomycetaceae</taxon>
        <taxon>Rhizoclosmatium</taxon>
    </lineage>
</organism>
<protein>
    <recommendedName>
        <fullName evidence="5">Sfi1 spindle body domain-containing protein</fullName>
    </recommendedName>
</protein>
<feature type="compositionally biased region" description="Polar residues" evidence="2">
    <location>
        <begin position="113"/>
        <end position="122"/>
    </location>
</feature>
<evidence type="ECO:0000256" key="1">
    <source>
        <dbReference type="SAM" id="Coils"/>
    </source>
</evidence>
<dbReference type="OrthoDB" id="2162701at2759"/>
<gene>
    <name evidence="3" type="ORF">BCR33DRAFT_784250</name>
</gene>
<feature type="region of interest" description="Disordered" evidence="2">
    <location>
        <begin position="385"/>
        <end position="445"/>
    </location>
</feature>
<evidence type="ECO:0000256" key="2">
    <source>
        <dbReference type="SAM" id="MobiDB-lite"/>
    </source>
</evidence>
<name>A0A1Y2CEG7_9FUNG</name>
<accession>A0A1Y2CEG7</accession>
<evidence type="ECO:0008006" key="5">
    <source>
        <dbReference type="Google" id="ProtNLM"/>
    </source>
</evidence>
<sequence>MDSVAFENLVVENTDDVMIEGGKEPRNLLRQWIENDPVPTDHDVSSRVQLKEPASILPSYLQNKGSFDSEAGESNQPATKNEIRQLLHEIVGIEQVSNTPDIHRLKPKPVQPNRVSVKTSTTTRQTLAQERREIAALQKLSIQEPRRIPTKAPPIHNESVKREDIVKLWEQEVSRRAQKLDAEVIMAEERVRAAEEREREIEARRLQRKMEDEAKYEQEQQVVRKKKKSESVHTPLFSAWRNQTLLQKMNLQSLLVLRNWKTKNRTWVTWITTKRRREGFRQSELLAKEMKRAHENEAKAIRHFRLTTLSKTFLAWHAWNRIEMENKRLQQKHKERSSKIHEFLKAMEEEVANARRRPISPLRPPLSPPKQTVVYIPSAAEPQPTIKIRKGKLKEVQRPPPPSSSEAAQTIPSVAPAASFEPQKTNIDRSSKPKPIKSLKNPDILEQMKQRETERLERRAAIEQKKKERELELQAERIEAERKRVEAEEAERRRFMEQKMEERRLAKLAEEAKAKERERRLRQQQLAELHHKKQLLKGNGITPWRILVELHRQDLIIADEFRTKWDVLGRLNVWRRRLNEKQLHIELKAATVHEQNLKCRIWKQFCDRYRATQLTACKARTFYTTNTQTSVLKLWQDQTKSKIFARHQLEREKERRAEILAAKLTPRRYLRKWREIVSEKKEERSREWRRDQLRSRIKELLTTSKFEEKLNREYAPSFRSSLASNSFLDSVE</sequence>
<evidence type="ECO:0000313" key="3">
    <source>
        <dbReference type="EMBL" id="ORY45460.1"/>
    </source>
</evidence>
<feature type="region of interest" description="Disordered" evidence="2">
    <location>
        <begin position="101"/>
        <end position="122"/>
    </location>
</feature>
<dbReference type="AlphaFoldDB" id="A0A1Y2CEG7"/>
<keyword evidence="1" id="KW-0175">Coiled coil</keyword>
<evidence type="ECO:0000313" key="4">
    <source>
        <dbReference type="Proteomes" id="UP000193642"/>
    </source>
</evidence>
<dbReference type="EMBL" id="MCGO01000019">
    <property type="protein sequence ID" value="ORY45460.1"/>
    <property type="molecule type" value="Genomic_DNA"/>
</dbReference>
<feature type="coiled-coil region" evidence="1">
    <location>
        <begin position="170"/>
        <end position="204"/>
    </location>
</feature>